<dbReference type="Gene3D" id="3.30.40.10">
    <property type="entry name" value="Zinc/RING finger domain, C3HC4 (zinc finger)"/>
    <property type="match status" value="1"/>
</dbReference>
<keyword evidence="3" id="KW-0479">Metal-binding</keyword>
<dbReference type="PANTHER" id="PTHR15710:SF59">
    <property type="entry name" value="E3 UBIQUITIN-PROTEIN LIGASE SDIR1-LIKE"/>
    <property type="match status" value="1"/>
</dbReference>
<dbReference type="Pfam" id="PF13639">
    <property type="entry name" value="zf-RING_2"/>
    <property type="match status" value="1"/>
</dbReference>
<evidence type="ECO:0000313" key="9">
    <source>
        <dbReference type="Proteomes" id="UP001472677"/>
    </source>
</evidence>
<dbReference type="EMBL" id="JBBPBM010000005">
    <property type="protein sequence ID" value="KAK8583935.1"/>
    <property type="molecule type" value="Genomic_DNA"/>
</dbReference>
<dbReference type="Proteomes" id="UP001472677">
    <property type="component" value="Unassembled WGS sequence"/>
</dbReference>
<name>A0ABR2FPB8_9ROSI</name>
<keyword evidence="5" id="KW-0862">Zinc</keyword>
<comment type="catalytic activity">
    <reaction evidence="1">
        <text>S-ubiquitinyl-[E2 ubiquitin-conjugating enzyme]-L-cysteine + [acceptor protein]-L-lysine = [E2 ubiquitin-conjugating enzyme]-L-cysteine + N(6)-ubiquitinyl-[acceptor protein]-L-lysine.</text>
        <dbReference type="EC" id="2.3.2.27"/>
    </reaction>
</comment>
<evidence type="ECO:0000256" key="2">
    <source>
        <dbReference type="ARBA" id="ARBA00012483"/>
    </source>
</evidence>
<evidence type="ECO:0000256" key="1">
    <source>
        <dbReference type="ARBA" id="ARBA00000900"/>
    </source>
</evidence>
<evidence type="ECO:0000313" key="8">
    <source>
        <dbReference type="EMBL" id="KAK8583935.1"/>
    </source>
</evidence>
<dbReference type="PROSITE" id="PS50089">
    <property type="entry name" value="ZF_RING_2"/>
    <property type="match status" value="1"/>
</dbReference>
<protein>
    <recommendedName>
        <fullName evidence="2">RING-type E3 ubiquitin transferase</fullName>
        <ecNumber evidence="2">2.3.2.27</ecNumber>
    </recommendedName>
</protein>
<keyword evidence="4 6" id="KW-0863">Zinc-finger</keyword>
<comment type="caution">
    <text evidence="8">The sequence shown here is derived from an EMBL/GenBank/DDBJ whole genome shotgun (WGS) entry which is preliminary data.</text>
</comment>
<evidence type="ECO:0000256" key="3">
    <source>
        <dbReference type="ARBA" id="ARBA00022723"/>
    </source>
</evidence>
<proteinExistence type="predicted"/>
<evidence type="ECO:0000256" key="6">
    <source>
        <dbReference type="PROSITE-ProRule" id="PRU00175"/>
    </source>
</evidence>
<dbReference type="InterPro" id="IPR001841">
    <property type="entry name" value="Znf_RING"/>
</dbReference>
<evidence type="ECO:0000259" key="7">
    <source>
        <dbReference type="PROSITE" id="PS50089"/>
    </source>
</evidence>
<organism evidence="8 9">
    <name type="scientific">Hibiscus sabdariffa</name>
    <name type="common">roselle</name>
    <dbReference type="NCBI Taxonomy" id="183260"/>
    <lineage>
        <taxon>Eukaryota</taxon>
        <taxon>Viridiplantae</taxon>
        <taxon>Streptophyta</taxon>
        <taxon>Embryophyta</taxon>
        <taxon>Tracheophyta</taxon>
        <taxon>Spermatophyta</taxon>
        <taxon>Magnoliopsida</taxon>
        <taxon>eudicotyledons</taxon>
        <taxon>Gunneridae</taxon>
        <taxon>Pentapetalae</taxon>
        <taxon>rosids</taxon>
        <taxon>malvids</taxon>
        <taxon>Malvales</taxon>
        <taxon>Malvaceae</taxon>
        <taxon>Malvoideae</taxon>
        <taxon>Hibiscus</taxon>
    </lineage>
</organism>
<accession>A0ABR2FPB8</accession>
<dbReference type="InterPro" id="IPR013083">
    <property type="entry name" value="Znf_RING/FYVE/PHD"/>
</dbReference>
<dbReference type="SMART" id="SM00184">
    <property type="entry name" value="RING"/>
    <property type="match status" value="1"/>
</dbReference>
<dbReference type="EC" id="2.3.2.27" evidence="2"/>
<gene>
    <name evidence="8" type="ORF">V6N12_068189</name>
</gene>
<reference evidence="8 9" key="1">
    <citation type="journal article" date="2024" name="G3 (Bethesda)">
        <title>Genome assembly of Hibiscus sabdariffa L. provides insights into metabolisms of medicinal natural products.</title>
        <authorList>
            <person name="Kim T."/>
        </authorList>
    </citation>
    <scope>NUCLEOTIDE SEQUENCE [LARGE SCALE GENOMIC DNA]</scope>
    <source>
        <strain evidence="8">TK-2024</strain>
        <tissue evidence="8">Old leaves</tissue>
    </source>
</reference>
<evidence type="ECO:0000256" key="4">
    <source>
        <dbReference type="ARBA" id="ARBA00022771"/>
    </source>
</evidence>
<keyword evidence="9" id="KW-1185">Reference proteome</keyword>
<feature type="domain" description="RING-type" evidence="7">
    <location>
        <begin position="168"/>
        <end position="207"/>
    </location>
</feature>
<sequence length="214" mass="24997">MQSDSGSWYIDSGTLYYFHKFMVEFTQDDIPQDYEEEVHDPRLCGRFRYCHALFDRRNDADPIVLCNMFRDKLFGESTRFTQWEHEVPEQFKVNRGSEIFNYIDSVSRAEINKNIDKFLIIVKFGVFKVHTDSYRDDFGDDESGFGPASKSSIDALEEVSDLGPEFECVICLEEGEKKVKCMPCGHAFHGRCIEEWLEKNNLCPLCRYAMPRDS</sequence>
<dbReference type="SUPFAM" id="SSF57850">
    <property type="entry name" value="RING/U-box"/>
    <property type="match status" value="1"/>
</dbReference>
<dbReference type="PANTHER" id="PTHR15710">
    <property type="entry name" value="E3 UBIQUITIN-PROTEIN LIGASE PRAJA"/>
    <property type="match status" value="1"/>
</dbReference>
<evidence type="ECO:0000256" key="5">
    <source>
        <dbReference type="ARBA" id="ARBA00022833"/>
    </source>
</evidence>